<comment type="caution">
    <text evidence="3">The sequence shown here is derived from an EMBL/GenBank/DDBJ whole genome shotgun (WGS) entry which is preliminary data.</text>
</comment>
<evidence type="ECO:0000313" key="3">
    <source>
        <dbReference type="EMBL" id="EKV31830.1"/>
    </source>
</evidence>
<dbReference type="InterPro" id="IPR006059">
    <property type="entry name" value="SBP"/>
</dbReference>
<name>K9H0N3_9PROT</name>
<dbReference type="Proteomes" id="UP000009881">
    <property type="component" value="Unassembled WGS sequence"/>
</dbReference>
<sequence length="362" mass="39422">MQALLRLLVLLTLCLAAPVALAREPTLFPAPSASEAAPAATLVIYSTADTPLIAPVIEAFQAEYDAVAVAYHDLQSVEIFERVRDETDAGGQTADFVFSSAIGLQFKLANDGYARRLDMPTANYLPPWASWRDTLFGLTFEPATIIYNKPFFAAEGLTPPATRAELAALLDARQDLFHGRIATYDVERSGVGFQFLAWDVRQSDDIWRLVALMGRAGVKLYSNSAAMIDRVAQGRFALGYNILGSYARAMAAGGTDIGIVQPRDYTVVLSRLGLVPRAARLPELGRAFLAFLLSEKGQRAIADAGLGTLHPSVDAATAGHDPTGRLDRRFRPIPVGSGLLAFLDQAKRRQIIRRWNQTLLHP</sequence>
<dbReference type="AlphaFoldDB" id="K9H0N3"/>
<organism evidence="3 4">
    <name type="scientific">Caenispirillum salinarum AK4</name>
    <dbReference type="NCBI Taxonomy" id="1238182"/>
    <lineage>
        <taxon>Bacteria</taxon>
        <taxon>Pseudomonadati</taxon>
        <taxon>Pseudomonadota</taxon>
        <taxon>Alphaproteobacteria</taxon>
        <taxon>Rhodospirillales</taxon>
        <taxon>Novispirillaceae</taxon>
        <taxon>Caenispirillum</taxon>
    </lineage>
</organism>
<accession>K9H0N3</accession>
<protein>
    <submittedName>
        <fullName evidence="3">ABC-type Fe3+ transport system, periplasmic component</fullName>
    </submittedName>
</protein>
<evidence type="ECO:0000256" key="1">
    <source>
        <dbReference type="ARBA" id="ARBA00022729"/>
    </source>
</evidence>
<dbReference type="Gene3D" id="3.40.190.10">
    <property type="entry name" value="Periplasmic binding protein-like II"/>
    <property type="match status" value="2"/>
</dbReference>
<dbReference type="GO" id="GO:0030288">
    <property type="term" value="C:outer membrane-bounded periplasmic space"/>
    <property type="evidence" value="ECO:0007669"/>
    <property type="project" value="TreeGrafter"/>
</dbReference>
<keyword evidence="4" id="KW-1185">Reference proteome</keyword>
<reference evidence="3 4" key="1">
    <citation type="journal article" date="2013" name="Genome Announc.">
        <title>Draft Genome Sequence of an Alphaproteobacterium, Caenispirillum salinarum AK4(T), Isolated from a Solar Saltern.</title>
        <authorList>
            <person name="Khatri I."/>
            <person name="Singh A."/>
            <person name="Korpole S."/>
            <person name="Pinnaka A.K."/>
            <person name="Subramanian S."/>
        </authorList>
    </citation>
    <scope>NUCLEOTIDE SEQUENCE [LARGE SCALE GENOMIC DNA]</scope>
    <source>
        <strain evidence="3 4">AK4</strain>
    </source>
</reference>
<dbReference type="OrthoDB" id="8673316at2"/>
<dbReference type="EMBL" id="ANHY01000005">
    <property type="protein sequence ID" value="EKV31830.1"/>
    <property type="molecule type" value="Genomic_DNA"/>
</dbReference>
<dbReference type="SUPFAM" id="SSF53850">
    <property type="entry name" value="Periplasmic binding protein-like II"/>
    <property type="match status" value="1"/>
</dbReference>
<dbReference type="eggNOG" id="COG1840">
    <property type="taxonomic scope" value="Bacteria"/>
</dbReference>
<feature type="signal peptide" evidence="2">
    <location>
        <begin position="1"/>
        <end position="22"/>
    </location>
</feature>
<evidence type="ECO:0000313" key="4">
    <source>
        <dbReference type="Proteomes" id="UP000009881"/>
    </source>
</evidence>
<dbReference type="STRING" id="1238182.C882_3582"/>
<dbReference type="PATRIC" id="fig|1238182.3.peg.1253"/>
<keyword evidence="1 2" id="KW-0732">Signal</keyword>
<gene>
    <name evidence="3" type="ORF">C882_3582</name>
</gene>
<dbReference type="RefSeq" id="WP_009539699.1">
    <property type="nucleotide sequence ID" value="NZ_ANHY01000005.1"/>
</dbReference>
<proteinExistence type="predicted"/>
<dbReference type="PANTHER" id="PTHR30006:SF25">
    <property type="entry name" value="PHOSPHOGLYCERATE TRANSPORT REGULATORY PROTEIN PGTC"/>
    <property type="match status" value="1"/>
</dbReference>
<evidence type="ECO:0000256" key="2">
    <source>
        <dbReference type="SAM" id="SignalP"/>
    </source>
</evidence>
<feature type="chain" id="PRO_5003931414" evidence="2">
    <location>
        <begin position="23"/>
        <end position="362"/>
    </location>
</feature>
<dbReference type="Pfam" id="PF13416">
    <property type="entry name" value="SBP_bac_8"/>
    <property type="match status" value="1"/>
</dbReference>
<dbReference type="PANTHER" id="PTHR30006">
    <property type="entry name" value="THIAMINE-BINDING PERIPLASMIC PROTEIN-RELATED"/>
    <property type="match status" value="1"/>
</dbReference>